<keyword evidence="3 6" id="KW-0812">Transmembrane</keyword>
<feature type="transmembrane region" description="Helical" evidence="6">
    <location>
        <begin position="96"/>
        <end position="114"/>
    </location>
</feature>
<evidence type="ECO:0000256" key="3">
    <source>
        <dbReference type="ARBA" id="ARBA00022692"/>
    </source>
</evidence>
<dbReference type="AlphaFoldDB" id="A0A346NM45"/>
<keyword evidence="4 6" id="KW-1133">Transmembrane helix</keyword>
<dbReference type="PANTHER" id="PTHR34820:SF4">
    <property type="entry name" value="INNER MEMBRANE PROTEIN YEBZ"/>
    <property type="match status" value="1"/>
</dbReference>
<keyword evidence="9" id="KW-1185">Reference proteome</keyword>
<comment type="subcellular location">
    <subcellularLocation>
        <location evidence="6">Cell inner membrane</location>
        <topology evidence="6">Multi-pass membrane protein</topology>
    </subcellularLocation>
    <subcellularLocation>
        <location evidence="1">Cell membrane</location>
        <topology evidence="1">Multi-pass membrane protein</topology>
    </subcellularLocation>
</comment>
<feature type="transmembrane region" description="Helical" evidence="6">
    <location>
        <begin position="44"/>
        <end position="65"/>
    </location>
</feature>
<organism evidence="8 9">
    <name type="scientific">Salinimonas sediminis</name>
    <dbReference type="NCBI Taxonomy" id="2303538"/>
    <lineage>
        <taxon>Bacteria</taxon>
        <taxon>Pseudomonadati</taxon>
        <taxon>Pseudomonadota</taxon>
        <taxon>Gammaproteobacteria</taxon>
        <taxon>Alteromonadales</taxon>
        <taxon>Alteromonadaceae</taxon>
        <taxon>Alteromonas/Salinimonas group</taxon>
        <taxon>Salinimonas</taxon>
    </lineage>
</organism>
<proteinExistence type="inferred from homology"/>
<dbReference type="KEGG" id="salm:D0Y50_09610"/>
<evidence type="ECO:0000313" key="8">
    <source>
        <dbReference type="EMBL" id="AXR06602.1"/>
    </source>
</evidence>
<feature type="transmembrane region" description="Helical" evidence="6">
    <location>
        <begin position="229"/>
        <end position="250"/>
    </location>
</feature>
<feature type="transmembrane region" description="Helical" evidence="6">
    <location>
        <begin position="271"/>
        <end position="289"/>
    </location>
</feature>
<evidence type="ECO:0000256" key="6">
    <source>
        <dbReference type="RuleBase" id="RU369037"/>
    </source>
</evidence>
<sequence>MELILWNATIVLSKAIFYVGFASLVGCAFLMRQPAPKDDFYKDLLCQIVPVMVVSCIASAVWFIAKTGAFSESGLQGAFDPMMLEVMWASPVGDVALVRMLMSGLAIPALLLIFAKRVHVIAIRAILTVLIVYGLYSFTLIGHIAEKGLVDKLILASHIAVMGWWFGALLPLRLVCLRFSVEDTQKVMTDFGRIAGYLVTTLILLGIYMAITIFTSLDDLVQSEYGLTFLSKLLVVGLLLLIAARHRFILVPAMQNTGDVAQLKRSINIEIVLACVLLLITSVLTSVVGPEFS</sequence>
<comment type="similarity">
    <text evidence="6">Belongs to the CopD family.</text>
</comment>
<dbReference type="EMBL" id="CP031769">
    <property type="protein sequence ID" value="AXR06602.1"/>
    <property type="molecule type" value="Genomic_DNA"/>
</dbReference>
<keyword evidence="6" id="KW-0997">Cell inner membrane</keyword>
<feature type="transmembrane region" description="Helical" evidence="6">
    <location>
        <begin position="121"/>
        <end position="141"/>
    </location>
</feature>
<comment type="function">
    <text evidence="6">Involved in copper resistance.</text>
</comment>
<evidence type="ECO:0000313" key="9">
    <source>
        <dbReference type="Proteomes" id="UP000262073"/>
    </source>
</evidence>
<dbReference type="GO" id="GO:0006825">
    <property type="term" value="P:copper ion transport"/>
    <property type="evidence" value="ECO:0007669"/>
    <property type="project" value="InterPro"/>
</dbReference>
<keyword evidence="5 6" id="KW-0472">Membrane</keyword>
<protein>
    <recommendedName>
        <fullName evidence="6">Copper resistance protein D</fullName>
    </recommendedName>
</protein>
<dbReference type="InterPro" id="IPR008457">
    <property type="entry name" value="Cu-R_CopD_dom"/>
</dbReference>
<evidence type="ECO:0000256" key="2">
    <source>
        <dbReference type="ARBA" id="ARBA00022475"/>
    </source>
</evidence>
<feature type="domain" description="Copper resistance protein D" evidence="7">
    <location>
        <begin position="186"/>
        <end position="284"/>
    </location>
</feature>
<dbReference type="OrthoDB" id="5780104at2"/>
<accession>A0A346NM45</accession>
<dbReference type="PANTHER" id="PTHR34820">
    <property type="entry name" value="INNER MEMBRANE PROTEIN YEBZ"/>
    <property type="match status" value="1"/>
</dbReference>
<evidence type="ECO:0000259" key="7">
    <source>
        <dbReference type="Pfam" id="PF05425"/>
    </source>
</evidence>
<name>A0A346NM45_9ALTE</name>
<feature type="transmembrane region" description="Helical" evidence="6">
    <location>
        <begin position="153"/>
        <end position="174"/>
    </location>
</feature>
<gene>
    <name evidence="8" type="ORF">D0Y50_09610</name>
</gene>
<keyword evidence="6" id="KW-0186">Copper</keyword>
<feature type="transmembrane region" description="Helical" evidence="6">
    <location>
        <begin position="194"/>
        <end position="217"/>
    </location>
</feature>
<keyword evidence="2 6" id="KW-1003">Cell membrane</keyword>
<evidence type="ECO:0000256" key="5">
    <source>
        <dbReference type="ARBA" id="ARBA00023136"/>
    </source>
</evidence>
<dbReference type="GO" id="GO:0046688">
    <property type="term" value="P:response to copper ion"/>
    <property type="evidence" value="ECO:0007669"/>
    <property type="project" value="UniProtKB-UniRule"/>
</dbReference>
<dbReference type="Proteomes" id="UP000262073">
    <property type="component" value="Chromosome"/>
</dbReference>
<dbReference type="GO" id="GO:0005886">
    <property type="term" value="C:plasma membrane"/>
    <property type="evidence" value="ECO:0007669"/>
    <property type="project" value="UniProtKB-SubCell"/>
</dbReference>
<feature type="transmembrane region" description="Helical" evidence="6">
    <location>
        <begin position="15"/>
        <end position="32"/>
    </location>
</feature>
<dbReference type="RefSeq" id="WP_117316679.1">
    <property type="nucleotide sequence ID" value="NZ_CP031769.1"/>
</dbReference>
<dbReference type="InterPro" id="IPR032694">
    <property type="entry name" value="CopC/D"/>
</dbReference>
<reference evidence="8 9" key="1">
    <citation type="submission" date="2018-08" db="EMBL/GenBank/DDBJ databases">
        <title>Salinimonas sediminis sp. nov., a piezophilic bacterium isolated from a deep-sea sediment sample from the New Britain Trench.</title>
        <authorList>
            <person name="Cao J."/>
        </authorList>
    </citation>
    <scope>NUCLEOTIDE SEQUENCE [LARGE SCALE GENOMIC DNA]</scope>
    <source>
        <strain evidence="8 9">N102</strain>
    </source>
</reference>
<evidence type="ECO:0000256" key="4">
    <source>
        <dbReference type="ARBA" id="ARBA00022989"/>
    </source>
</evidence>
<dbReference type="Pfam" id="PF05425">
    <property type="entry name" value="CopD"/>
    <property type="match status" value="1"/>
</dbReference>
<evidence type="ECO:0000256" key="1">
    <source>
        <dbReference type="ARBA" id="ARBA00004651"/>
    </source>
</evidence>